<dbReference type="AlphaFoldDB" id="A0A9X1T2K6"/>
<comment type="caution">
    <text evidence="1">The sequence shown here is derived from an EMBL/GenBank/DDBJ whole genome shotgun (WGS) entry which is preliminary data.</text>
</comment>
<organism evidence="1 2">
    <name type="scientific">Rhizobium quercicola</name>
    <dbReference type="NCBI Taxonomy" id="2901226"/>
    <lineage>
        <taxon>Bacteria</taxon>
        <taxon>Pseudomonadati</taxon>
        <taxon>Pseudomonadota</taxon>
        <taxon>Alphaproteobacteria</taxon>
        <taxon>Hyphomicrobiales</taxon>
        <taxon>Rhizobiaceae</taxon>
        <taxon>Rhizobium/Agrobacterium group</taxon>
        <taxon>Rhizobium</taxon>
    </lineage>
</organism>
<sequence>MKVGMHASETFDDILVRKNKEFDRTGMSFWGYGGGTMHPISKLQPFAKYRIKQGRDVRLVMELIKSNHSMSAVADEYSEDGENWKPIPEGIEVRGSKYALVLNEIVPGELEVDLTRYVVGIGPSEGKNAGGYIKGRVDKGLLDYVGPANEVSPRIVKSAYSAKLAQPFGVLLRGERPAR</sequence>
<keyword evidence="2" id="KW-1185">Reference proteome</keyword>
<name>A0A9X1T2K6_9HYPH</name>
<dbReference type="Proteomes" id="UP001139089">
    <property type="component" value="Unassembled WGS sequence"/>
</dbReference>
<reference evidence="1" key="1">
    <citation type="submission" date="2021-12" db="EMBL/GenBank/DDBJ databases">
        <authorList>
            <person name="Li Y."/>
        </authorList>
    </citation>
    <scope>NUCLEOTIDE SEQUENCE</scope>
    <source>
        <strain evidence="1">DKSPLA3</strain>
    </source>
</reference>
<evidence type="ECO:0000313" key="2">
    <source>
        <dbReference type="Proteomes" id="UP001139089"/>
    </source>
</evidence>
<dbReference type="RefSeq" id="WP_231816732.1">
    <property type="nucleotide sequence ID" value="NZ_JAJOZR010000018.1"/>
</dbReference>
<proteinExistence type="predicted"/>
<gene>
    <name evidence="1" type="ORF">LRX75_21810</name>
</gene>
<dbReference type="EMBL" id="JAJOZR010000018">
    <property type="protein sequence ID" value="MCD7111672.1"/>
    <property type="molecule type" value="Genomic_DNA"/>
</dbReference>
<evidence type="ECO:0000313" key="1">
    <source>
        <dbReference type="EMBL" id="MCD7111672.1"/>
    </source>
</evidence>
<accession>A0A9X1T2K6</accession>
<protein>
    <submittedName>
        <fullName evidence="1">Uncharacterized protein</fullName>
    </submittedName>
</protein>